<dbReference type="Proteomes" id="UP000033860">
    <property type="component" value="Unassembled WGS sequence"/>
</dbReference>
<accession>A0A0G1RXJ4</accession>
<organism evidence="2 3">
    <name type="scientific">Candidatus Beckwithbacteria bacterium GW2011_GWB1_47_15</name>
    <dbReference type="NCBI Taxonomy" id="1618371"/>
    <lineage>
        <taxon>Bacteria</taxon>
        <taxon>Candidatus Beckwithiibacteriota</taxon>
    </lineage>
</organism>
<reference evidence="2 3" key="1">
    <citation type="journal article" date="2015" name="Nature">
        <title>rRNA introns, odd ribosomes, and small enigmatic genomes across a large radiation of phyla.</title>
        <authorList>
            <person name="Brown C.T."/>
            <person name="Hug L.A."/>
            <person name="Thomas B.C."/>
            <person name="Sharon I."/>
            <person name="Castelle C.J."/>
            <person name="Singh A."/>
            <person name="Wilkins M.J."/>
            <person name="Williams K.H."/>
            <person name="Banfield J.F."/>
        </authorList>
    </citation>
    <scope>NUCLEOTIDE SEQUENCE [LARGE SCALE GENOMIC DNA]</scope>
</reference>
<keyword evidence="2" id="KW-0808">Transferase</keyword>
<dbReference type="GO" id="GO:0016747">
    <property type="term" value="F:acyltransferase activity, transferring groups other than amino-acyl groups"/>
    <property type="evidence" value="ECO:0007669"/>
    <property type="project" value="InterPro"/>
</dbReference>
<dbReference type="InterPro" id="IPR016181">
    <property type="entry name" value="Acyl_CoA_acyltransferase"/>
</dbReference>
<sequence>MKKITFRPPRPTDFEALYRYAKTIEAEDTFITLSPDEPLTKKAEREHFQTDLKKIKQNNKVITCVFDGKKMIGSCGVERQGRRSRHLGEIGIALLKEYRSEGLGKKLFSYTLKQARKKLKLTTAILQCMAENKVALAFYKKMGFKQYGRLPKANRYKGRLIAAIYFYQHLK</sequence>
<dbReference type="PANTHER" id="PTHR43415">
    <property type="entry name" value="SPERMIDINE N(1)-ACETYLTRANSFERASE"/>
    <property type="match status" value="1"/>
</dbReference>
<dbReference type="PANTHER" id="PTHR43415:SF3">
    <property type="entry name" value="GNAT-FAMILY ACETYLTRANSFERASE"/>
    <property type="match status" value="1"/>
</dbReference>
<dbReference type="PROSITE" id="PS51186">
    <property type="entry name" value="GNAT"/>
    <property type="match status" value="1"/>
</dbReference>
<dbReference type="EMBL" id="LCNT01000001">
    <property type="protein sequence ID" value="KKU61836.1"/>
    <property type="molecule type" value="Genomic_DNA"/>
</dbReference>
<dbReference type="Pfam" id="PF13302">
    <property type="entry name" value="Acetyltransf_3"/>
    <property type="match status" value="1"/>
</dbReference>
<proteinExistence type="predicted"/>
<gene>
    <name evidence="2" type="ORF">UX85_C0001G0050</name>
</gene>
<comment type="caution">
    <text evidence="2">The sequence shown here is derived from an EMBL/GenBank/DDBJ whole genome shotgun (WGS) entry which is preliminary data.</text>
</comment>
<evidence type="ECO:0000313" key="3">
    <source>
        <dbReference type="Proteomes" id="UP000033860"/>
    </source>
</evidence>
<dbReference type="InterPro" id="IPR000182">
    <property type="entry name" value="GNAT_dom"/>
</dbReference>
<name>A0A0G1RXJ4_9BACT</name>
<dbReference type="Gene3D" id="3.40.630.30">
    <property type="match status" value="1"/>
</dbReference>
<feature type="domain" description="N-acetyltransferase" evidence="1">
    <location>
        <begin position="4"/>
        <end position="171"/>
    </location>
</feature>
<evidence type="ECO:0000313" key="2">
    <source>
        <dbReference type="EMBL" id="KKU61836.1"/>
    </source>
</evidence>
<dbReference type="CDD" id="cd04301">
    <property type="entry name" value="NAT_SF"/>
    <property type="match status" value="1"/>
</dbReference>
<dbReference type="AlphaFoldDB" id="A0A0G1RXJ4"/>
<evidence type="ECO:0000259" key="1">
    <source>
        <dbReference type="PROSITE" id="PS51186"/>
    </source>
</evidence>
<protein>
    <submittedName>
        <fullName evidence="2">GCN5-related N-acetyltransferase</fullName>
    </submittedName>
</protein>
<dbReference type="SUPFAM" id="SSF55729">
    <property type="entry name" value="Acyl-CoA N-acyltransferases (Nat)"/>
    <property type="match status" value="1"/>
</dbReference>